<dbReference type="PIRSF" id="PIRSF000857">
    <property type="entry name" value="PAPS_reductase"/>
    <property type="match status" value="1"/>
</dbReference>
<comment type="catalytic activity">
    <reaction evidence="4">
        <text>[thioredoxin]-disulfide + sulfite + AMP + 2 H(+) = adenosine 5'-phosphosulfate + [thioredoxin]-dithiol</text>
        <dbReference type="Rhea" id="RHEA:21976"/>
        <dbReference type="Rhea" id="RHEA-COMP:10698"/>
        <dbReference type="Rhea" id="RHEA-COMP:10700"/>
        <dbReference type="ChEBI" id="CHEBI:15378"/>
        <dbReference type="ChEBI" id="CHEBI:17359"/>
        <dbReference type="ChEBI" id="CHEBI:29950"/>
        <dbReference type="ChEBI" id="CHEBI:50058"/>
        <dbReference type="ChEBI" id="CHEBI:58243"/>
        <dbReference type="ChEBI" id="CHEBI:456215"/>
        <dbReference type="EC" id="1.8.4.10"/>
    </reaction>
</comment>
<name>A0AAF0BMT3_9PROT</name>
<dbReference type="NCBIfam" id="TIGR00434">
    <property type="entry name" value="cysH"/>
    <property type="match status" value="1"/>
</dbReference>
<proteinExistence type="inferred from homology"/>
<evidence type="ECO:0000256" key="4">
    <source>
        <dbReference type="HAMAP-Rule" id="MF_00063"/>
    </source>
</evidence>
<organism evidence="6 7">
    <name type="scientific">Gimibacter soli</name>
    <dbReference type="NCBI Taxonomy" id="3024400"/>
    <lineage>
        <taxon>Bacteria</taxon>
        <taxon>Pseudomonadati</taxon>
        <taxon>Pseudomonadota</taxon>
        <taxon>Alphaproteobacteria</taxon>
        <taxon>Kordiimonadales</taxon>
        <taxon>Temperatibacteraceae</taxon>
        <taxon>Gimibacter</taxon>
    </lineage>
</organism>
<dbReference type="GO" id="GO:0051539">
    <property type="term" value="F:4 iron, 4 sulfur cluster binding"/>
    <property type="evidence" value="ECO:0007669"/>
    <property type="project" value="UniProtKB-UniRule"/>
</dbReference>
<dbReference type="EMBL" id="CP116805">
    <property type="protein sequence ID" value="WCL55020.1"/>
    <property type="molecule type" value="Genomic_DNA"/>
</dbReference>
<keyword evidence="4" id="KW-0479">Metal-binding</keyword>
<feature type="binding site" evidence="4">
    <location>
        <position position="127"/>
    </location>
    <ligand>
        <name>[4Fe-4S] cluster</name>
        <dbReference type="ChEBI" id="CHEBI:49883"/>
    </ligand>
</feature>
<dbReference type="KEGG" id="gso:PH603_04510"/>
<dbReference type="GO" id="GO:0005737">
    <property type="term" value="C:cytoplasm"/>
    <property type="evidence" value="ECO:0007669"/>
    <property type="project" value="UniProtKB-SubCell"/>
</dbReference>
<dbReference type="Pfam" id="PF01507">
    <property type="entry name" value="PAPS_reduct"/>
    <property type="match status" value="1"/>
</dbReference>
<gene>
    <name evidence="4" type="primary">cysH</name>
    <name evidence="6" type="ORF">PH603_04510</name>
</gene>
<comment type="subcellular location">
    <subcellularLocation>
        <location evidence="4">Cytoplasm</location>
    </subcellularLocation>
</comment>
<dbReference type="EC" id="1.8.4.10" evidence="4"/>
<dbReference type="InterPro" id="IPR014729">
    <property type="entry name" value="Rossmann-like_a/b/a_fold"/>
</dbReference>
<dbReference type="Proteomes" id="UP001217500">
    <property type="component" value="Chromosome"/>
</dbReference>
<keyword evidence="7" id="KW-1185">Reference proteome</keyword>
<dbReference type="InterPro" id="IPR002500">
    <property type="entry name" value="PAPS_reduct_dom"/>
</dbReference>
<feature type="binding site" evidence="4">
    <location>
        <position position="210"/>
    </location>
    <ligand>
        <name>[4Fe-4S] cluster</name>
        <dbReference type="ChEBI" id="CHEBI:49883"/>
    </ligand>
</feature>
<dbReference type="HAMAP" id="MF_00063">
    <property type="entry name" value="CysH"/>
    <property type="match status" value="1"/>
</dbReference>
<dbReference type="SUPFAM" id="SSF52402">
    <property type="entry name" value="Adenine nucleotide alpha hydrolases-like"/>
    <property type="match status" value="1"/>
</dbReference>
<feature type="active site" description="Nucleophile; cysteine thiosulfonate intermediate" evidence="4">
    <location>
        <position position="233"/>
    </location>
</feature>
<evidence type="ECO:0000256" key="2">
    <source>
        <dbReference type="ARBA" id="ARBA00023002"/>
    </source>
</evidence>
<keyword evidence="4" id="KW-0963">Cytoplasm</keyword>
<dbReference type="PANTHER" id="PTHR46509">
    <property type="entry name" value="PHOSPHOADENOSINE PHOSPHOSULFATE REDUCTASE"/>
    <property type="match status" value="1"/>
</dbReference>
<dbReference type="RefSeq" id="WP_289504772.1">
    <property type="nucleotide sequence ID" value="NZ_CP116805.1"/>
</dbReference>
<dbReference type="PANTHER" id="PTHR46509:SF1">
    <property type="entry name" value="PHOSPHOADENOSINE PHOSPHOSULFATE REDUCTASE"/>
    <property type="match status" value="1"/>
</dbReference>
<feature type="binding site" evidence="4">
    <location>
        <position position="207"/>
    </location>
    <ligand>
        <name>[4Fe-4S] cluster</name>
        <dbReference type="ChEBI" id="CHEBI:49883"/>
    </ligand>
</feature>
<evidence type="ECO:0000313" key="6">
    <source>
        <dbReference type="EMBL" id="WCL55020.1"/>
    </source>
</evidence>
<sequence length="253" mass="27606">MTALAAIEAAPFDADAEAAYMADKVKTEDPREVIRAALARYGDRFALVSSFGAESAVLLHLAAEVSKDIPILFLDTGKLFGETKRYRDTLIASLGLTNVITLTPEASDLAERDPKGILWSQNLNGCCFIRKVVPLEKALEGYDAWASGRKRFQGGLRAALPHFEAGDNRVKVNPLAYWTKDDIAAYMKAHDLPEHPLVAEGFRSIGCMPCTDRVGEGEEDRAGRWRGQAKTECGIHLSFQENAALASYDSSGL</sequence>
<dbReference type="GO" id="GO:0070814">
    <property type="term" value="P:hydrogen sulfide biosynthetic process"/>
    <property type="evidence" value="ECO:0007669"/>
    <property type="project" value="UniProtKB-UniRule"/>
</dbReference>
<dbReference type="GO" id="GO:0004604">
    <property type="term" value="F:phosphoadenylyl-sulfate reductase (thioredoxin) activity"/>
    <property type="evidence" value="ECO:0007669"/>
    <property type="project" value="UniProtKB-UniRule"/>
</dbReference>
<evidence type="ECO:0000256" key="1">
    <source>
        <dbReference type="ARBA" id="ARBA00009732"/>
    </source>
</evidence>
<keyword evidence="4" id="KW-0408">Iron</keyword>
<reference evidence="6" key="1">
    <citation type="submission" date="2023-01" db="EMBL/GenBank/DDBJ databases">
        <title>The genome sequence of Kordiimonadaceae bacterium 6D33.</title>
        <authorList>
            <person name="Liu Y."/>
        </authorList>
    </citation>
    <scope>NUCLEOTIDE SEQUENCE</scope>
    <source>
        <strain evidence="6">6D33</strain>
    </source>
</reference>
<comment type="pathway">
    <text evidence="3 4">Sulfur metabolism; hydrogen sulfide biosynthesis; sulfite from sulfate.</text>
</comment>
<evidence type="ECO:0000313" key="7">
    <source>
        <dbReference type="Proteomes" id="UP001217500"/>
    </source>
</evidence>
<evidence type="ECO:0000256" key="3">
    <source>
        <dbReference type="ARBA" id="ARBA00024327"/>
    </source>
</evidence>
<keyword evidence="4" id="KW-0411">Iron-sulfur</keyword>
<evidence type="ECO:0000259" key="5">
    <source>
        <dbReference type="Pfam" id="PF01507"/>
    </source>
</evidence>
<feature type="domain" description="Phosphoadenosine phosphosulphate reductase" evidence="5">
    <location>
        <begin position="46"/>
        <end position="212"/>
    </location>
</feature>
<feature type="binding site" evidence="4">
    <location>
        <position position="126"/>
    </location>
    <ligand>
        <name>[4Fe-4S] cluster</name>
        <dbReference type="ChEBI" id="CHEBI:49883"/>
    </ligand>
</feature>
<dbReference type="AlphaFoldDB" id="A0AAF0BMT3"/>
<dbReference type="CDD" id="cd23945">
    <property type="entry name" value="PAPS_reductase"/>
    <property type="match status" value="1"/>
</dbReference>
<dbReference type="GO" id="GO:0019379">
    <property type="term" value="P:sulfate assimilation, phosphoadenylyl sulfate reduction by phosphoadenylyl-sulfate reductase (thioredoxin)"/>
    <property type="evidence" value="ECO:0007669"/>
    <property type="project" value="UniProtKB-UniRule"/>
</dbReference>
<dbReference type="Gene3D" id="3.40.50.620">
    <property type="entry name" value="HUPs"/>
    <property type="match status" value="1"/>
</dbReference>
<dbReference type="GO" id="GO:0046872">
    <property type="term" value="F:metal ion binding"/>
    <property type="evidence" value="ECO:0007669"/>
    <property type="project" value="UniProtKB-KW"/>
</dbReference>
<dbReference type="NCBIfam" id="NF002537">
    <property type="entry name" value="PRK02090.1"/>
    <property type="match status" value="1"/>
</dbReference>
<keyword evidence="2 4" id="KW-0560">Oxidoreductase</keyword>
<protein>
    <recommendedName>
        <fullName evidence="4">Adenosine 5'-phosphosulfate reductase</fullName>
        <shortName evidence="4">APS reductase</shortName>
        <ecNumber evidence="4">1.8.4.10</ecNumber>
    </recommendedName>
    <alternativeName>
        <fullName evidence="4">5'-adenylylsulfate reductase</fullName>
    </alternativeName>
    <alternativeName>
        <fullName evidence="4">Thioredoxin-dependent 5'-adenylylsulfate reductase</fullName>
    </alternativeName>
</protein>
<comment type="function">
    <text evidence="4">Catalyzes the formation of sulfite from adenosine 5'-phosphosulfate (APS) using thioredoxin as an electron donor.</text>
</comment>
<dbReference type="InterPro" id="IPR004511">
    <property type="entry name" value="PAPS/APS_Rdtase"/>
</dbReference>
<comment type="similarity">
    <text evidence="1 4">Belongs to the PAPS reductase family. CysH subfamily.</text>
</comment>
<dbReference type="GO" id="GO:0043866">
    <property type="term" value="F:adenylyl-sulfate reductase (thioredoxin) activity"/>
    <property type="evidence" value="ECO:0007669"/>
    <property type="project" value="UniProtKB-EC"/>
</dbReference>
<accession>A0AAF0BMT3</accession>
<comment type="cofactor">
    <cofactor evidence="4">
        <name>[4Fe-4S] cluster</name>
        <dbReference type="ChEBI" id="CHEBI:49883"/>
    </cofactor>
    <text evidence="4">Binds 1 [4Fe-4S] cluster per subunit.</text>
</comment>